<comment type="caution">
    <text evidence="2">The sequence shown here is derived from an EMBL/GenBank/DDBJ whole genome shotgun (WGS) entry which is preliminary data.</text>
</comment>
<feature type="domain" description="Ribonuclease H1 N-terminal" evidence="1">
    <location>
        <begin position="225"/>
        <end position="268"/>
    </location>
</feature>
<sequence>MITLCCRIKLELDLLSSEIRMNPLLGSPRDVVASKASLYSCVAEELIQLFIKSGMQHIHVGLVMIRVYGMHRRQAGVKVLVVIRDTRWGDARSIIGQMEIDLAEGTELVYFTPDIMMSVQDFYNHMEVVVKTKGYESWTGGESNLLVTVSVTFKTPNPADERNNKGNIARAAILENLELPDDWDVLSVDQDDPDSDEICSISDGEPEAFYFTKIEKAPLGKNFFFYALADGKKKGIYRSYMSLCIAKEQVEGRCRFKGFYSYGEALEYLQDRLSTIELMQMVIEELPLPKLETMSEIIDEVIQQG</sequence>
<evidence type="ECO:0000259" key="1">
    <source>
        <dbReference type="Pfam" id="PF01693"/>
    </source>
</evidence>
<proteinExistence type="predicted"/>
<gene>
    <name evidence="2" type="ORF">TIFTF001_042641</name>
</gene>
<protein>
    <recommendedName>
        <fullName evidence="1">Ribonuclease H1 N-terminal domain-containing protein</fullName>
    </recommendedName>
</protein>
<reference evidence="2" key="1">
    <citation type="submission" date="2023-07" db="EMBL/GenBank/DDBJ databases">
        <title>draft genome sequence of fig (Ficus carica).</title>
        <authorList>
            <person name="Takahashi T."/>
            <person name="Nishimura K."/>
        </authorList>
    </citation>
    <scope>NUCLEOTIDE SEQUENCE</scope>
</reference>
<organism evidence="2 3">
    <name type="scientific">Ficus carica</name>
    <name type="common">Common fig</name>
    <dbReference type="NCBI Taxonomy" id="3494"/>
    <lineage>
        <taxon>Eukaryota</taxon>
        <taxon>Viridiplantae</taxon>
        <taxon>Streptophyta</taxon>
        <taxon>Embryophyta</taxon>
        <taxon>Tracheophyta</taxon>
        <taxon>Spermatophyta</taxon>
        <taxon>Magnoliopsida</taxon>
        <taxon>eudicotyledons</taxon>
        <taxon>Gunneridae</taxon>
        <taxon>Pentapetalae</taxon>
        <taxon>rosids</taxon>
        <taxon>fabids</taxon>
        <taxon>Rosales</taxon>
        <taxon>Moraceae</taxon>
        <taxon>Ficeae</taxon>
        <taxon>Ficus</taxon>
    </lineage>
</organism>
<dbReference type="AlphaFoldDB" id="A0AA87ZNN9"/>
<evidence type="ECO:0000313" key="3">
    <source>
        <dbReference type="Proteomes" id="UP001187192"/>
    </source>
</evidence>
<name>A0AA87ZNN9_FICCA</name>
<dbReference type="Proteomes" id="UP001187192">
    <property type="component" value="Unassembled WGS sequence"/>
</dbReference>
<keyword evidence="3" id="KW-1185">Reference proteome</keyword>
<accession>A0AA87ZNN9</accession>
<evidence type="ECO:0000313" key="2">
    <source>
        <dbReference type="EMBL" id="GMN37442.1"/>
    </source>
</evidence>
<dbReference type="InterPro" id="IPR011320">
    <property type="entry name" value="RNase_H1_N"/>
</dbReference>
<dbReference type="EMBL" id="BTGU01002400">
    <property type="protein sequence ID" value="GMN37442.1"/>
    <property type="molecule type" value="Genomic_DNA"/>
</dbReference>
<dbReference type="Pfam" id="PF01693">
    <property type="entry name" value="Cauli_VI"/>
    <property type="match status" value="1"/>
</dbReference>